<sequence>IITQGAIIESEGMLELLAGEGIYLTAAQDQFSWSKTFESKSGGVFGTKEKTAESEQRAEVVRTLLRAGNDITLNTEVGPVTLRAVEVDSQGVTKIIADNIDFDLELASHVYSYEESYEGSLSFRFQGNGFKKQVAYYNLFRTQGGLMLDARHGIKVEFPTFPNQQYVDLDSYIDQMSATEGMSWLKQVKDSPDVNWQEVKLILDEWDYDQSGLTPAAMAILAVAVAVATGGAGVAGVMGVTNTVMAAAVNSLAFQASASLLANGFDIKSTLDQMASSETIKSVALAAVTAGVLEQLDTSLFNDASSATSDILGNGMIGTIAEQATQQVFHTIVASQLESLADGDGLRSLKDIDETVIYAIASSTVNVLGKSLANQIGEASRGIRVDESGRIVETGIDPISAGAKYIAHAALGCGLGSLTNSINSANKKETLSGCMSGAAGGVIGEYIAEKYKEDIGYKEQIDNIQGSTEAFAAKVLTQLQNENGQISKVEFDREIVRLQKMGADISRLVSGLMIFAAQGDVEAGMKTAGNAAENNAAFLLWLLADTLYTTAIAASAYLAIVELPDLLKSASDVFKLLKSDNPEDRKKATEELKRIAYDNAVNSIEEGALDKVKQIAGWKKTILAMSTLEVLELLNGQYSEMDASEGVAQLTDLLRMVKNDKHLMDKLSNDAPRSGFGSGGDPNHSGGNKKPNKPVEQLTDTDIKDLYQAHIDSVGKVTIAPSKFEFYVRNGWEYEHGRGWYKPESGNATKVSPAFKDDVINGYDTSKPMNPVDACRFPNCEGELKTTYSVNGQPKELTVSELGEMRQKAKATKEANKYQETPAQQEAFVDASIEMNNLSHTIGKLTGEAMIQNQLFVEGQNGVKRVRKLQASYPGSKKANDQFDDIYLIEHDDGSERLIFAEYKGGSNPSDNCRVIGSNCYVQGHREHTLDTITAMQKWNEEANVYANTVAPDLLEKHNETLKKIEQHKKNDPPTASFIKITTRLNSDGSLKTNGTTVDYKENAFE</sequence>
<proteinExistence type="predicted"/>
<evidence type="ECO:0000259" key="2">
    <source>
        <dbReference type="Pfam" id="PF04830"/>
    </source>
</evidence>
<accession>A0A7X5AT71</accession>
<feature type="region of interest" description="Disordered" evidence="1">
    <location>
        <begin position="666"/>
        <end position="696"/>
    </location>
</feature>
<dbReference type="AlphaFoldDB" id="A0A7X5AT71"/>
<gene>
    <name evidence="3" type="ORF">CAG72_13085</name>
</gene>
<evidence type="ECO:0000313" key="3">
    <source>
        <dbReference type="EMBL" id="NAW66153.1"/>
    </source>
</evidence>
<reference evidence="3 4" key="1">
    <citation type="submission" date="2017-05" db="EMBL/GenBank/DDBJ databases">
        <title>High clonality and local adaptation shapes Vibrionaceae linages within an endangered oasis.</title>
        <authorList>
            <person name="Vazquez-Rosas-Landa M."/>
        </authorList>
    </citation>
    <scope>NUCLEOTIDE SEQUENCE [LARGE SCALE GENOMIC DNA]</scope>
    <source>
        <strain evidence="3 4">P46_P4S1P180</strain>
    </source>
</reference>
<organism evidence="3 4">
    <name type="scientific">Photobacterium halotolerans</name>
    <dbReference type="NCBI Taxonomy" id="265726"/>
    <lineage>
        <taxon>Bacteria</taxon>
        <taxon>Pseudomonadati</taxon>
        <taxon>Pseudomonadota</taxon>
        <taxon>Gammaproteobacteria</taxon>
        <taxon>Vibrionales</taxon>
        <taxon>Vibrionaceae</taxon>
        <taxon>Photobacterium</taxon>
    </lineage>
</organism>
<feature type="non-terminal residue" evidence="3">
    <location>
        <position position="1"/>
    </location>
</feature>
<dbReference type="InterPro" id="IPR006915">
    <property type="entry name" value="DUF637_hemagglutn_put"/>
</dbReference>
<feature type="domain" description="DUF637" evidence="2">
    <location>
        <begin position="245"/>
        <end position="419"/>
    </location>
</feature>
<protein>
    <recommendedName>
        <fullName evidence="2">DUF637 domain-containing protein</fullName>
    </recommendedName>
</protein>
<comment type="caution">
    <text evidence="3">The sequence shown here is derived from an EMBL/GenBank/DDBJ whole genome shotgun (WGS) entry which is preliminary data.</text>
</comment>
<dbReference type="Proteomes" id="UP000465712">
    <property type="component" value="Unassembled WGS sequence"/>
</dbReference>
<evidence type="ECO:0000313" key="4">
    <source>
        <dbReference type="Proteomes" id="UP000465712"/>
    </source>
</evidence>
<dbReference type="RefSeq" id="WP_161445472.1">
    <property type="nucleotide sequence ID" value="NZ_WXWW01000197.1"/>
</dbReference>
<name>A0A7X5AT71_9GAMM</name>
<dbReference type="Pfam" id="PF04830">
    <property type="entry name" value="DUF637"/>
    <property type="match status" value="1"/>
</dbReference>
<evidence type="ECO:0000256" key="1">
    <source>
        <dbReference type="SAM" id="MobiDB-lite"/>
    </source>
</evidence>
<dbReference type="EMBL" id="WXWW01000197">
    <property type="protein sequence ID" value="NAW66153.1"/>
    <property type="molecule type" value="Genomic_DNA"/>
</dbReference>